<dbReference type="Proteomes" id="UP000834106">
    <property type="component" value="Chromosome 11"/>
</dbReference>
<proteinExistence type="predicted"/>
<sequence length="113" mass="12084">MEIESLGVAVRKGSALDGSWLGKKLIGRGTTSKSCNNYVNSVLILNLDKGYFTSVEDFAEALGAFGLKISVPALKNSLALDPAQEVRETCEMASSRIEKMKNPSLELDSSASI</sequence>
<accession>A0AAD1ZNM1</accession>
<dbReference type="EMBL" id="OU503046">
    <property type="protein sequence ID" value="CAI9770550.1"/>
    <property type="molecule type" value="Genomic_DNA"/>
</dbReference>
<protein>
    <submittedName>
        <fullName evidence="1">Uncharacterized protein</fullName>
    </submittedName>
</protein>
<organism evidence="1 2">
    <name type="scientific">Fraxinus pennsylvanica</name>
    <dbReference type="NCBI Taxonomy" id="56036"/>
    <lineage>
        <taxon>Eukaryota</taxon>
        <taxon>Viridiplantae</taxon>
        <taxon>Streptophyta</taxon>
        <taxon>Embryophyta</taxon>
        <taxon>Tracheophyta</taxon>
        <taxon>Spermatophyta</taxon>
        <taxon>Magnoliopsida</taxon>
        <taxon>eudicotyledons</taxon>
        <taxon>Gunneridae</taxon>
        <taxon>Pentapetalae</taxon>
        <taxon>asterids</taxon>
        <taxon>lamiids</taxon>
        <taxon>Lamiales</taxon>
        <taxon>Oleaceae</taxon>
        <taxon>Oleeae</taxon>
        <taxon>Fraxinus</taxon>
    </lineage>
</organism>
<dbReference type="AlphaFoldDB" id="A0AAD1ZNM1"/>
<evidence type="ECO:0000313" key="1">
    <source>
        <dbReference type="EMBL" id="CAI9770550.1"/>
    </source>
</evidence>
<evidence type="ECO:0000313" key="2">
    <source>
        <dbReference type="Proteomes" id="UP000834106"/>
    </source>
</evidence>
<reference evidence="1" key="1">
    <citation type="submission" date="2023-05" db="EMBL/GenBank/DDBJ databases">
        <authorList>
            <person name="Huff M."/>
        </authorList>
    </citation>
    <scope>NUCLEOTIDE SEQUENCE</scope>
</reference>
<name>A0AAD1ZNM1_9LAMI</name>
<gene>
    <name evidence="1" type="ORF">FPE_LOCUS17980</name>
</gene>
<keyword evidence="2" id="KW-1185">Reference proteome</keyword>